<keyword evidence="2" id="KW-0812">Transmembrane</keyword>
<reference evidence="5" key="1">
    <citation type="submission" date="2014-11" db="EMBL/GenBank/DDBJ databases">
        <authorList>
            <person name="Hornung B.V."/>
        </authorList>
    </citation>
    <scope>NUCLEOTIDE SEQUENCE</scope>
    <source>
        <strain evidence="5">INE</strain>
    </source>
</reference>
<dbReference type="EMBL" id="LR746496">
    <property type="protein sequence ID" value="CAA7600424.1"/>
    <property type="molecule type" value="Genomic_DNA"/>
</dbReference>
<gene>
    <name evidence="5" type="ORF">DEACI_1007</name>
    <name evidence="4" type="ORF">DEACI_1077</name>
</gene>
<dbReference type="Proteomes" id="UP000836597">
    <property type="component" value="Chromosome"/>
</dbReference>
<dbReference type="AlphaFoldDB" id="A0A8S0WM70"/>
<evidence type="ECO:0000313" key="4">
    <source>
        <dbReference type="EMBL" id="CAA7600424.1"/>
    </source>
</evidence>
<name>A0A8S0WM70_9FIRM</name>
<reference evidence="4" key="2">
    <citation type="submission" date="2020-01" db="EMBL/GenBank/DDBJ databases">
        <authorList>
            <person name="Hornung B."/>
        </authorList>
    </citation>
    <scope>NUCLEOTIDE SEQUENCE</scope>
    <source>
        <strain evidence="4">PacBioINE</strain>
    </source>
</reference>
<feature type="signal peptide" evidence="3">
    <location>
        <begin position="1"/>
        <end position="31"/>
    </location>
</feature>
<proteinExistence type="predicted"/>
<accession>A0A8S0WM70</accession>
<sequence>MNEKRWILFTTAFSVVLVSGLLLSAPKMAEAACGASTSSCKTCHEVQGKLPVNQKGAWHTQHAFGDFCQACHLGNASETDMTKAHVGVIKNPLTEPSQTCASCHPSNTAAMVAKYGGSAGSSGPTGSTPASGGTSAPAAGSSSTPASGSASSPSPAATQVPAVSQPGAAQTSPSANPNFDVIDFNKNFQSPVSLWTIVFGLVDLVILLALAVLLWRWWKGVWLWQYLKPRNAGEHLVNLKRESPEIRDIFYKLRDCEPETVTAVAALLNRGREGQKLLRTVAGLSPELLDKLQGLPETDLDLIVRLSKAVRSKEGR</sequence>
<feature type="transmembrane region" description="Helical" evidence="2">
    <location>
        <begin position="194"/>
        <end position="218"/>
    </location>
</feature>
<organism evidence="4">
    <name type="scientific">Acididesulfobacillus acetoxydans</name>
    <dbReference type="NCBI Taxonomy" id="1561005"/>
    <lineage>
        <taxon>Bacteria</taxon>
        <taxon>Bacillati</taxon>
        <taxon>Bacillota</taxon>
        <taxon>Clostridia</taxon>
        <taxon>Eubacteriales</taxon>
        <taxon>Peptococcaceae</taxon>
        <taxon>Acididesulfobacillus</taxon>
    </lineage>
</organism>
<dbReference type="RefSeq" id="WP_240984101.1">
    <property type="nucleotide sequence ID" value="NZ_CDGJ01000032.1"/>
</dbReference>
<keyword evidence="3" id="KW-0732">Signal</keyword>
<dbReference type="KEGG" id="aacx:DEACI_1077"/>
<dbReference type="Proteomes" id="UP001071230">
    <property type="component" value="Unassembled WGS sequence"/>
</dbReference>
<evidence type="ECO:0000256" key="1">
    <source>
        <dbReference type="SAM" id="MobiDB-lite"/>
    </source>
</evidence>
<protein>
    <submittedName>
        <fullName evidence="5">CheY-like superfamily</fullName>
    </submittedName>
    <submittedName>
        <fullName evidence="4">Multihaem cytochrome</fullName>
    </submittedName>
</protein>
<dbReference type="InterPro" id="IPR036280">
    <property type="entry name" value="Multihaem_cyt_sf"/>
</dbReference>
<dbReference type="Gene3D" id="3.90.10.10">
    <property type="entry name" value="Cytochrome C3"/>
    <property type="match status" value="1"/>
</dbReference>
<evidence type="ECO:0000256" key="2">
    <source>
        <dbReference type="SAM" id="Phobius"/>
    </source>
</evidence>
<feature type="compositionally biased region" description="Low complexity" evidence="1">
    <location>
        <begin position="121"/>
        <end position="158"/>
    </location>
</feature>
<dbReference type="SUPFAM" id="SSF48695">
    <property type="entry name" value="Multiheme cytochromes"/>
    <property type="match status" value="1"/>
</dbReference>
<keyword evidence="6" id="KW-1185">Reference proteome</keyword>
<evidence type="ECO:0000313" key="5">
    <source>
        <dbReference type="EMBL" id="CEJ06558.1"/>
    </source>
</evidence>
<keyword evidence="2" id="KW-0472">Membrane</keyword>
<feature type="region of interest" description="Disordered" evidence="1">
    <location>
        <begin position="117"/>
        <end position="174"/>
    </location>
</feature>
<dbReference type="EMBL" id="CDGJ01000032">
    <property type="protein sequence ID" value="CEJ06558.1"/>
    <property type="molecule type" value="Genomic_DNA"/>
</dbReference>
<keyword evidence="2" id="KW-1133">Transmembrane helix</keyword>
<evidence type="ECO:0000313" key="6">
    <source>
        <dbReference type="Proteomes" id="UP001071230"/>
    </source>
</evidence>
<evidence type="ECO:0000256" key="3">
    <source>
        <dbReference type="SAM" id="SignalP"/>
    </source>
</evidence>
<feature type="chain" id="PRO_5035935715" evidence="3">
    <location>
        <begin position="32"/>
        <end position="316"/>
    </location>
</feature>